<organism evidence="1 2">
    <name type="scientific">Diploptera punctata</name>
    <name type="common">Pacific beetle cockroach</name>
    <dbReference type="NCBI Taxonomy" id="6984"/>
    <lineage>
        <taxon>Eukaryota</taxon>
        <taxon>Metazoa</taxon>
        <taxon>Ecdysozoa</taxon>
        <taxon>Arthropoda</taxon>
        <taxon>Hexapoda</taxon>
        <taxon>Insecta</taxon>
        <taxon>Pterygota</taxon>
        <taxon>Neoptera</taxon>
        <taxon>Polyneoptera</taxon>
        <taxon>Dictyoptera</taxon>
        <taxon>Blattodea</taxon>
        <taxon>Blaberoidea</taxon>
        <taxon>Blaberidae</taxon>
        <taxon>Diplopterinae</taxon>
        <taxon>Diploptera</taxon>
    </lineage>
</organism>
<proteinExistence type="predicted"/>
<feature type="non-terminal residue" evidence="1">
    <location>
        <position position="1"/>
    </location>
</feature>
<dbReference type="EMBL" id="JASPKZ010003857">
    <property type="protein sequence ID" value="KAJ9591755.1"/>
    <property type="molecule type" value="Genomic_DNA"/>
</dbReference>
<sequence length="57" mass="6486">KRGLAIARMQKQRRELWRHSTLAQKNHPTKLHLSSIIGLRDVSDALGSIECPNARII</sequence>
<evidence type="ECO:0000313" key="2">
    <source>
        <dbReference type="Proteomes" id="UP001233999"/>
    </source>
</evidence>
<gene>
    <name evidence="1" type="ORF">L9F63_001691</name>
</gene>
<reference evidence="1" key="1">
    <citation type="journal article" date="2023" name="IScience">
        <title>Live-bearing cockroach genome reveals convergent evolutionary mechanisms linked to viviparity in insects and beyond.</title>
        <authorList>
            <person name="Fouks B."/>
            <person name="Harrison M.C."/>
            <person name="Mikhailova A.A."/>
            <person name="Marchal E."/>
            <person name="English S."/>
            <person name="Carruthers M."/>
            <person name="Jennings E.C."/>
            <person name="Chiamaka E.L."/>
            <person name="Frigard R.A."/>
            <person name="Pippel M."/>
            <person name="Attardo G.M."/>
            <person name="Benoit J.B."/>
            <person name="Bornberg-Bauer E."/>
            <person name="Tobe S.S."/>
        </authorList>
    </citation>
    <scope>NUCLEOTIDE SEQUENCE</scope>
    <source>
        <strain evidence="1">Stay&amp;Tobe</strain>
    </source>
</reference>
<feature type="non-terminal residue" evidence="1">
    <location>
        <position position="57"/>
    </location>
</feature>
<comment type="caution">
    <text evidence="1">The sequence shown here is derived from an EMBL/GenBank/DDBJ whole genome shotgun (WGS) entry which is preliminary data.</text>
</comment>
<dbReference type="Proteomes" id="UP001233999">
    <property type="component" value="Unassembled WGS sequence"/>
</dbReference>
<protein>
    <submittedName>
        <fullName evidence="1">Uncharacterized protein</fullName>
    </submittedName>
</protein>
<reference evidence="1" key="2">
    <citation type="submission" date="2023-05" db="EMBL/GenBank/DDBJ databases">
        <authorList>
            <person name="Fouks B."/>
        </authorList>
    </citation>
    <scope>NUCLEOTIDE SEQUENCE</scope>
    <source>
        <strain evidence="1">Stay&amp;Tobe</strain>
        <tissue evidence="1">Testes</tissue>
    </source>
</reference>
<accession>A0AAD8A314</accession>
<name>A0AAD8A314_DIPPU</name>
<evidence type="ECO:0000313" key="1">
    <source>
        <dbReference type="EMBL" id="KAJ9591755.1"/>
    </source>
</evidence>
<dbReference type="AlphaFoldDB" id="A0AAD8A314"/>
<keyword evidence="2" id="KW-1185">Reference proteome</keyword>